<reference evidence="3" key="1">
    <citation type="submission" date="2016-11" db="EMBL/GenBank/DDBJ databases">
        <authorList>
            <person name="Varghese N."/>
            <person name="Submissions S."/>
        </authorList>
    </citation>
    <scope>NUCLEOTIDE SEQUENCE [LARGE SCALE GENOMIC DNA]</scope>
    <source>
        <strain evidence="3">DSM 17963</strain>
    </source>
</reference>
<dbReference type="InterPro" id="IPR011889">
    <property type="entry name" value="Liste_lipo_26"/>
</dbReference>
<dbReference type="OrthoDB" id="9813840at2"/>
<dbReference type="InterPro" id="IPR000601">
    <property type="entry name" value="PKD_dom"/>
</dbReference>
<dbReference type="RefSeq" id="WP_073416955.1">
    <property type="nucleotide sequence ID" value="NZ_FQWC01000006.1"/>
</dbReference>
<evidence type="ECO:0000313" key="2">
    <source>
        <dbReference type="EMBL" id="SHH27478.1"/>
    </source>
</evidence>
<organism evidence="2 3">
    <name type="scientific">Flavobacterium defluvii</name>
    <dbReference type="NCBI Taxonomy" id="370979"/>
    <lineage>
        <taxon>Bacteria</taxon>
        <taxon>Pseudomonadati</taxon>
        <taxon>Bacteroidota</taxon>
        <taxon>Flavobacteriia</taxon>
        <taxon>Flavobacteriales</taxon>
        <taxon>Flavobacteriaceae</taxon>
        <taxon>Flavobacterium</taxon>
    </lineage>
</organism>
<dbReference type="PROSITE" id="PS50093">
    <property type="entry name" value="PKD"/>
    <property type="match status" value="1"/>
</dbReference>
<dbReference type="Pfam" id="PF03382">
    <property type="entry name" value="DUF285"/>
    <property type="match status" value="4"/>
</dbReference>
<dbReference type="EMBL" id="FQWC01000006">
    <property type="protein sequence ID" value="SHH27478.1"/>
    <property type="molecule type" value="Genomic_DNA"/>
</dbReference>
<dbReference type="Proteomes" id="UP000184071">
    <property type="component" value="Unassembled WGS sequence"/>
</dbReference>
<dbReference type="STRING" id="370979.SAMN05443663_106257"/>
<dbReference type="InterPro" id="IPR005046">
    <property type="entry name" value="DUF285"/>
</dbReference>
<proteinExistence type="predicted"/>
<feature type="domain" description="PKD" evidence="1">
    <location>
        <begin position="51"/>
        <end position="83"/>
    </location>
</feature>
<gene>
    <name evidence="2" type="ORF">SAMN05443663_106257</name>
</gene>
<name>A0A1M5RN11_9FLAO</name>
<dbReference type="AlphaFoldDB" id="A0A1M5RN11"/>
<dbReference type="NCBIfam" id="TIGR02167">
    <property type="entry name" value="Liste_lipo_26"/>
    <property type="match status" value="4"/>
</dbReference>
<evidence type="ECO:0000259" key="1">
    <source>
        <dbReference type="PROSITE" id="PS50093"/>
    </source>
</evidence>
<accession>A0A1M5RN11</accession>
<sequence>MGSLLQNTIFGRNKNSFISTWRTSNTSTGSSTSTQIKLPLLAAGTYNFIVDWGDGTSNNITVWNQTQTTHNYTVAGDYIIKITGICKGWQFNNTGDRLKILSVSNWGKFNPGDVVAHFYGCANLTLDSVKDVLDLTGVKTFVNSFRGCSSASSIARINEWNTSSITTMANCFNSSAFNSEISNWDVSKVTDFSGMFMSSAFNQPLNTWNTISATTFANMFQNQFNQNIGNWNVSNCTSFYQMFNFNSAFNNGGSPDINNWTLKTTGSVNLGNMFTAATSFNQPIGNWNTIAVTSTYGMFTSAASYNKPLPWNLENNTSMENMFQNASNFNQNIGTWNVSKVTNFTNAFAGAIAFNNGGSSDINNWVLNSTSNITLNSMFNNAKNFNQPIGNWNTGMVTNMSSMFQLATNFNQNVGTWNTGNVTTLSNMFNSSYAFNQNIGVWNVSKVTNFSSMFQNAVSFNNGGSSDINNWVLNNNSTITLSSMFLGAVNFNQPIGNWNTGNVTNFSSMFQNASLFNQNIGSWNVSKGDAFNSMFNTASVFNNGGSNTINNWSFKNTGTINMAQFFGNAKLFNQPIGNWNVINVNWMNSMFQNATVFNQDISSWNVSNVTLFQGMFLNASAFNQNIGFWDVSNAQNMSDMFSYATTFNQNIGSWNVSNVTNFTGFMTGKTSATFSSSNLDAIYNGWSSRPVKPFLTITFGTAKYTSASSAGKAILTTGPNNWVITDGGI</sequence>
<protein>
    <submittedName>
        <fullName evidence="2">Surface protein</fullName>
    </submittedName>
</protein>
<keyword evidence="3" id="KW-1185">Reference proteome</keyword>
<evidence type="ECO:0000313" key="3">
    <source>
        <dbReference type="Proteomes" id="UP000184071"/>
    </source>
</evidence>